<feature type="domain" description="Zn(2)-C6 fungal-type" evidence="4">
    <location>
        <begin position="50"/>
        <end position="81"/>
    </location>
</feature>
<gene>
    <name evidence="5" type="primary">ERT1_1</name>
    <name evidence="5" type="ORF">BGZ97_001663</name>
</gene>
<feature type="compositionally biased region" description="Low complexity" evidence="3">
    <location>
        <begin position="94"/>
        <end position="123"/>
    </location>
</feature>
<dbReference type="PROSITE" id="PS50048">
    <property type="entry name" value="ZN2_CY6_FUNGAL_2"/>
    <property type="match status" value="1"/>
</dbReference>
<evidence type="ECO:0000313" key="5">
    <source>
        <dbReference type="EMBL" id="KAG0303980.1"/>
    </source>
</evidence>
<dbReference type="Proteomes" id="UP000823405">
    <property type="component" value="Unassembled WGS sequence"/>
</dbReference>
<protein>
    <submittedName>
        <fullName evidence="5">Transcriptional regulator of nonfermentable carbon utilization</fullName>
    </submittedName>
</protein>
<keyword evidence="6" id="KW-1185">Reference proteome</keyword>
<accession>A0A9P6QYF6</accession>
<dbReference type="SUPFAM" id="SSF57701">
    <property type="entry name" value="Zn2/Cys6 DNA-binding domain"/>
    <property type="match status" value="1"/>
</dbReference>
<evidence type="ECO:0000256" key="3">
    <source>
        <dbReference type="SAM" id="MobiDB-lite"/>
    </source>
</evidence>
<evidence type="ECO:0000256" key="1">
    <source>
        <dbReference type="ARBA" id="ARBA00022723"/>
    </source>
</evidence>
<dbReference type="SMART" id="SM00066">
    <property type="entry name" value="GAL4"/>
    <property type="match status" value="1"/>
</dbReference>
<dbReference type="InterPro" id="IPR050335">
    <property type="entry name" value="ERT1_acuK_gluconeogen_tf"/>
</dbReference>
<keyword evidence="2" id="KW-0539">Nucleus</keyword>
<dbReference type="Gene3D" id="4.10.240.10">
    <property type="entry name" value="Zn(2)-C6 fungal-type DNA-binding domain"/>
    <property type="match status" value="1"/>
</dbReference>
<dbReference type="EMBL" id="JAAAIN010001349">
    <property type="protein sequence ID" value="KAG0303980.1"/>
    <property type="molecule type" value="Genomic_DNA"/>
</dbReference>
<dbReference type="PANTHER" id="PTHR47659">
    <property type="entry name" value="ZN(II)2CYS6 TRANSCRIPTION FACTOR (EUROFUNG)-RELATED"/>
    <property type="match status" value="1"/>
</dbReference>
<evidence type="ECO:0000259" key="4">
    <source>
        <dbReference type="PROSITE" id="PS50048"/>
    </source>
</evidence>
<dbReference type="OrthoDB" id="2538135at2759"/>
<comment type="caution">
    <text evidence="5">The sequence shown here is derived from an EMBL/GenBank/DDBJ whole genome shotgun (WGS) entry which is preliminary data.</text>
</comment>
<feature type="region of interest" description="Disordered" evidence="3">
    <location>
        <begin position="92"/>
        <end position="123"/>
    </location>
</feature>
<dbReference type="GO" id="GO:0009267">
    <property type="term" value="P:cellular response to starvation"/>
    <property type="evidence" value="ECO:0007669"/>
    <property type="project" value="TreeGrafter"/>
</dbReference>
<evidence type="ECO:0000256" key="2">
    <source>
        <dbReference type="ARBA" id="ARBA00023242"/>
    </source>
</evidence>
<dbReference type="GO" id="GO:0000977">
    <property type="term" value="F:RNA polymerase II transcription regulatory region sequence-specific DNA binding"/>
    <property type="evidence" value="ECO:0007669"/>
    <property type="project" value="TreeGrafter"/>
</dbReference>
<dbReference type="InterPro" id="IPR036864">
    <property type="entry name" value="Zn2-C6_fun-type_DNA-bd_sf"/>
</dbReference>
<dbReference type="AlphaFoldDB" id="A0A9P6QYF6"/>
<organism evidence="5 6">
    <name type="scientific">Linnemannia gamsii</name>
    <dbReference type="NCBI Taxonomy" id="64522"/>
    <lineage>
        <taxon>Eukaryota</taxon>
        <taxon>Fungi</taxon>
        <taxon>Fungi incertae sedis</taxon>
        <taxon>Mucoromycota</taxon>
        <taxon>Mortierellomycotina</taxon>
        <taxon>Mortierellomycetes</taxon>
        <taxon>Mortierellales</taxon>
        <taxon>Mortierellaceae</taxon>
        <taxon>Linnemannia</taxon>
    </lineage>
</organism>
<dbReference type="PANTHER" id="PTHR47659:SF1">
    <property type="entry name" value="TRANSCRIPTION ACTIVATOR OF GLUCONEOGENESIS ERT1"/>
    <property type="match status" value="1"/>
</dbReference>
<evidence type="ECO:0000313" key="6">
    <source>
        <dbReference type="Proteomes" id="UP000823405"/>
    </source>
</evidence>
<dbReference type="GO" id="GO:0000981">
    <property type="term" value="F:DNA-binding transcription factor activity, RNA polymerase II-specific"/>
    <property type="evidence" value="ECO:0007669"/>
    <property type="project" value="InterPro"/>
</dbReference>
<reference evidence="5" key="1">
    <citation type="journal article" date="2020" name="Fungal Divers.">
        <title>Resolving the Mortierellaceae phylogeny through synthesis of multi-gene phylogenetics and phylogenomics.</title>
        <authorList>
            <person name="Vandepol N."/>
            <person name="Liber J."/>
            <person name="Desiro A."/>
            <person name="Na H."/>
            <person name="Kennedy M."/>
            <person name="Barry K."/>
            <person name="Grigoriev I.V."/>
            <person name="Miller A.N."/>
            <person name="O'Donnell K."/>
            <person name="Stajich J.E."/>
            <person name="Bonito G."/>
        </authorList>
    </citation>
    <scope>NUCLEOTIDE SEQUENCE</scope>
    <source>
        <strain evidence="5">NVP60</strain>
    </source>
</reference>
<feature type="compositionally biased region" description="Polar residues" evidence="3">
    <location>
        <begin position="19"/>
        <end position="41"/>
    </location>
</feature>
<dbReference type="GO" id="GO:0005634">
    <property type="term" value="C:nucleus"/>
    <property type="evidence" value="ECO:0007669"/>
    <property type="project" value="TreeGrafter"/>
</dbReference>
<proteinExistence type="predicted"/>
<keyword evidence="1" id="KW-0479">Metal-binding</keyword>
<dbReference type="InterPro" id="IPR001138">
    <property type="entry name" value="Zn2Cys6_DnaBD"/>
</dbReference>
<sequence>MQLHQNRTLPMHGQHNHSHNGTVGPNGQVSSDDCSNAQPTNNRRKKASRACFHCQKAHLTCDDARPCQRCVKRDLAGSCTDGVRKKAKYLQESQQRAAEQAKIEQQQQQQQQQTQTTTITRGE</sequence>
<dbReference type="GO" id="GO:0008270">
    <property type="term" value="F:zinc ion binding"/>
    <property type="evidence" value="ECO:0007669"/>
    <property type="project" value="InterPro"/>
</dbReference>
<name>A0A9P6QYF6_9FUNG</name>
<feature type="region of interest" description="Disordered" evidence="3">
    <location>
        <begin position="1"/>
        <end position="49"/>
    </location>
</feature>